<dbReference type="EMBL" id="MCBA01000067">
    <property type="protein sequence ID" value="RGP89886.1"/>
    <property type="molecule type" value="Genomic_DNA"/>
</dbReference>
<dbReference type="Proteomes" id="UP000266701">
    <property type="component" value="Unassembled WGS sequence"/>
</dbReference>
<proteinExistence type="predicted"/>
<gene>
    <name evidence="1" type="ORF">BC353_10015</name>
</gene>
<organism evidence="1 2">
    <name type="scientific">Vibrio cholerae</name>
    <dbReference type="NCBI Taxonomy" id="666"/>
    <lineage>
        <taxon>Bacteria</taxon>
        <taxon>Pseudomonadati</taxon>
        <taxon>Pseudomonadota</taxon>
        <taxon>Gammaproteobacteria</taxon>
        <taxon>Vibrionales</taxon>
        <taxon>Vibrionaceae</taxon>
        <taxon>Vibrio</taxon>
    </lineage>
</organism>
<comment type="caution">
    <text evidence="1">The sequence shown here is derived from an EMBL/GenBank/DDBJ whole genome shotgun (WGS) entry which is preliminary data.</text>
</comment>
<reference evidence="1 2" key="1">
    <citation type="journal article" date="2017" name="Emerg. Infect. Dis.">
        <title>Carbapenemase VCC-1-Producing Vibrio cholerae in Coastal Waters of Germany.</title>
        <authorList>
            <person name="Hammerl J.A."/>
            <person name="Jackel C."/>
            <person name="Bortolaia V."/>
            <person name="Schwartz K."/>
            <person name="Bier N."/>
            <person name="Hendriksen R.S."/>
            <person name="Guerra B."/>
            <person name="Strauch E."/>
        </authorList>
    </citation>
    <scope>NUCLEOTIDE SEQUENCE [LARGE SCALE GENOMIC DNA]</scope>
    <source>
        <strain evidence="1 2">VN-2825</strain>
    </source>
</reference>
<accession>A0A395U155</accession>
<dbReference type="AlphaFoldDB" id="A0A395U155"/>
<protein>
    <submittedName>
        <fullName evidence="1">Uncharacterized protein</fullName>
    </submittedName>
</protein>
<name>A0A395U155_VIBCL</name>
<evidence type="ECO:0000313" key="2">
    <source>
        <dbReference type="Proteomes" id="UP000266701"/>
    </source>
</evidence>
<evidence type="ECO:0000313" key="1">
    <source>
        <dbReference type="EMBL" id="RGP89886.1"/>
    </source>
</evidence>
<sequence>MLAVREANEHETKSLLVHTESSAEGFINNLVNEDIPTWANSREIDIKRLHYSGVVCGWATAGLISAKKSDEYQNRINKAICSRIKELLA</sequence>